<protein>
    <submittedName>
        <fullName evidence="3">Alpha/beta hydrolase family protein</fullName>
    </submittedName>
</protein>
<evidence type="ECO:0000256" key="1">
    <source>
        <dbReference type="ARBA" id="ARBA00022801"/>
    </source>
</evidence>
<dbReference type="RefSeq" id="WP_244527191.1">
    <property type="nucleotide sequence ID" value="NZ_FOSK01000010.1"/>
</dbReference>
<comment type="caution">
    <text evidence="3">The sequence shown here is derived from an EMBL/GenBank/DDBJ whole genome shotgun (WGS) entry which is preliminary data.</text>
</comment>
<feature type="domain" description="BD-FAE-like" evidence="2">
    <location>
        <begin position="51"/>
        <end position="183"/>
    </location>
</feature>
<dbReference type="EMBL" id="FOSK01000010">
    <property type="protein sequence ID" value="SFK86917.1"/>
    <property type="molecule type" value="Genomic_DNA"/>
</dbReference>
<gene>
    <name evidence="3" type="ORF">SAMN04488518_110159</name>
</gene>
<reference evidence="3 4" key="1">
    <citation type="submission" date="2016-10" db="EMBL/GenBank/DDBJ databases">
        <authorList>
            <person name="Varghese N."/>
            <person name="Submissions S."/>
        </authorList>
    </citation>
    <scope>NUCLEOTIDE SEQUENCE [LARGE SCALE GENOMIC DNA]</scope>
    <source>
        <strain evidence="3 4">DSM 16392</strain>
    </source>
</reference>
<dbReference type="Pfam" id="PF20434">
    <property type="entry name" value="BD-FAE"/>
    <property type="match status" value="1"/>
</dbReference>
<dbReference type="PANTHER" id="PTHR48081">
    <property type="entry name" value="AB HYDROLASE SUPERFAMILY PROTEIN C4A8.06C"/>
    <property type="match status" value="1"/>
</dbReference>
<dbReference type="InterPro" id="IPR050300">
    <property type="entry name" value="GDXG_lipolytic_enzyme"/>
</dbReference>
<dbReference type="InterPro" id="IPR029058">
    <property type="entry name" value="AB_hydrolase_fold"/>
</dbReference>
<sequence length="269" mass="29828">MRDWDAAYHNSGAVPNAQELFDQWVERSKAFRESSKKQLDIAYGSGEREKLDLFFPQGTEASKGLVMIVHGGYWKAFDKSAFSHLAKGAVEMGYTVAIPSYDLCPDANIVNITNQMQHALEVSAEQVKGPIHLTGHSAGGHLVARLGCKNRMIPDSITSRIKHILGISGVYDLRPIRRTAMNDILHIDEAEALAESPVLHEPLDNLRFTGWVGAEELAEFRRQNAAHCAMWGGFETQITAYEDPGKNHFTVVEALEQPDSLLLTTILNT</sequence>
<evidence type="ECO:0000259" key="2">
    <source>
        <dbReference type="Pfam" id="PF20434"/>
    </source>
</evidence>
<organism evidence="3 4">
    <name type="scientific">Pseudovibrio ascidiaceicola</name>
    <dbReference type="NCBI Taxonomy" id="285279"/>
    <lineage>
        <taxon>Bacteria</taxon>
        <taxon>Pseudomonadati</taxon>
        <taxon>Pseudomonadota</taxon>
        <taxon>Alphaproteobacteria</taxon>
        <taxon>Hyphomicrobiales</taxon>
        <taxon>Stappiaceae</taxon>
        <taxon>Pseudovibrio</taxon>
    </lineage>
</organism>
<evidence type="ECO:0000313" key="3">
    <source>
        <dbReference type="EMBL" id="SFK86917.1"/>
    </source>
</evidence>
<keyword evidence="1 3" id="KW-0378">Hydrolase</keyword>
<dbReference type="GO" id="GO:0016787">
    <property type="term" value="F:hydrolase activity"/>
    <property type="evidence" value="ECO:0007669"/>
    <property type="project" value="UniProtKB-KW"/>
</dbReference>
<dbReference type="InterPro" id="IPR049492">
    <property type="entry name" value="BD-FAE-like_dom"/>
</dbReference>
<accession>A0A1I4D388</accession>
<keyword evidence="4" id="KW-1185">Reference proteome</keyword>
<proteinExistence type="predicted"/>
<dbReference type="PANTHER" id="PTHR48081:SF33">
    <property type="entry name" value="KYNURENINE FORMAMIDASE"/>
    <property type="match status" value="1"/>
</dbReference>
<dbReference type="SUPFAM" id="SSF53474">
    <property type="entry name" value="alpha/beta-Hydrolases"/>
    <property type="match status" value="1"/>
</dbReference>
<dbReference type="Proteomes" id="UP000199598">
    <property type="component" value="Unassembled WGS sequence"/>
</dbReference>
<evidence type="ECO:0000313" key="4">
    <source>
        <dbReference type="Proteomes" id="UP000199598"/>
    </source>
</evidence>
<dbReference type="Gene3D" id="3.40.50.1820">
    <property type="entry name" value="alpha/beta hydrolase"/>
    <property type="match status" value="1"/>
</dbReference>
<name>A0A1I4D388_9HYPH</name>